<feature type="compositionally biased region" description="Basic and acidic residues" evidence="1">
    <location>
        <begin position="83"/>
        <end position="93"/>
    </location>
</feature>
<evidence type="ECO:0000256" key="1">
    <source>
        <dbReference type="SAM" id="MobiDB-lite"/>
    </source>
</evidence>
<reference evidence="2 3" key="1">
    <citation type="submission" date="2020-08" db="EMBL/GenBank/DDBJ databases">
        <title>Plant Genome Project.</title>
        <authorList>
            <person name="Zhang R.-G."/>
        </authorList>
    </citation>
    <scope>NUCLEOTIDE SEQUENCE [LARGE SCALE GENOMIC DNA]</scope>
    <source>
        <tissue evidence="2">Rhizome</tissue>
    </source>
</reference>
<organism evidence="2 3">
    <name type="scientific">Zingiber officinale</name>
    <name type="common">Ginger</name>
    <name type="synonym">Amomum zingiber</name>
    <dbReference type="NCBI Taxonomy" id="94328"/>
    <lineage>
        <taxon>Eukaryota</taxon>
        <taxon>Viridiplantae</taxon>
        <taxon>Streptophyta</taxon>
        <taxon>Embryophyta</taxon>
        <taxon>Tracheophyta</taxon>
        <taxon>Spermatophyta</taxon>
        <taxon>Magnoliopsida</taxon>
        <taxon>Liliopsida</taxon>
        <taxon>Zingiberales</taxon>
        <taxon>Zingiberaceae</taxon>
        <taxon>Zingiber</taxon>
    </lineage>
</organism>
<protein>
    <submittedName>
        <fullName evidence="2">Uncharacterized protein</fullName>
    </submittedName>
</protein>
<comment type="caution">
    <text evidence="2">The sequence shown here is derived from an EMBL/GenBank/DDBJ whole genome shotgun (WGS) entry which is preliminary data.</text>
</comment>
<feature type="region of interest" description="Disordered" evidence="1">
    <location>
        <begin position="82"/>
        <end position="111"/>
    </location>
</feature>
<feature type="region of interest" description="Disordered" evidence="1">
    <location>
        <begin position="128"/>
        <end position="153"/>
    </location>
</feature>
<proteinExistence type="predicted"/>
<sequence>MARATGGGKSYRFAAGEEEAAAAGQVECSRSCTAVVVADCVALGCCPCAVAAALGWLALVKAPWAASRRCVRMLRRSLRRRRVGGDDRNDEKGKKRATPRGAEETVARRSDWEEARELVEGMGFTMEDDSFDARDNLDGLEDDLQDEFDPEEVDEPNTLQVMEDVIIEEES</sequence>
<accession>A0A8J5HXG0</accession>
<keyword evidence="3" id="KW-1185">Reference proteome</keyword>
<name>A0A8J5HXG0_ZINOF</name>
<dbReference type="PANTHER" id="PTHR33264">
    <property type="entry name" value="EXPRESSED PROTEIN"/>
    <property type="match status" value="1"/>
</dbReference>
<evidence type="ECO:0000313" key="2">
    <source>
        <dbReference type="EMBL" id="KAG6535437.1"/>
    </source>
</evidence>
<dbReference type="AlphaFoldDB" id="A0A8J5HXG0"/>
<dbReference type="EMBL" id="JACMSC010000001">
    <property type="protein sequence ID" value="KAG6535437.1"/>
    <property type="molecule type" value="Genomic_DNA"/>
</dbReference>
<dbReference type="PANTHER" id="PTHR33264:SF6">
    <property type="entry name" value="OS01G0638800 PROTEIN"/>
    <property type="match status" value="1"/>
</dbReference>
<evidence type="ECO:0000313" key="3">
    <source>
        <dbReference type="Proteomes" id="UP000734854"/>
    </source>
</evidence>
<feature type="compositionally biased region" description="Acidic residues" evidence="1">
    <location>
        <begin position="138"/>
        <end position="153"/>
    </location>
</feature>
<gene>
    <name evidence="2" type="ORF">ZIOFF_000409</name>
</gene>
<dbReference type="Proteomes" id="UP000734854">
    <property type="component" value="Unassembled WGS sequence"/>
</dbReference>
<feature type="compositionally biased region" description="Basic and acidic residues" evidence="1">
    <location>
        <begin position="101"/>
        <end position="111"/>
    </location>
</feature>